<organism evidence="1 2">
    <name type="scientific">Lupinus angustifolius</name>
    <name type="common">Narrow-leaved blue lupine</name>
    <dbReference type="NCBI Taxonomy" id="3871"/>
    <lineage>
        <taxon>Eukaryota</taxon>
        <taxon>Viridiplantae</taxon>
        <taxon>Streptophyta</taxon>
        <taxon>Embryophyta</taxon>
        <taxon>Tracheophyta</taxon>
        <taxon>Spermatophyta</taxon>
        <taxon>Magnoliopsida</taxon>
        <taxon>eudicotyledons</taxon>
        <taxon>Gunneridae</taxon>
        <taxon>Pentapetalae</taxon>
        <taxon>rosids</taxon>
        <taxon>fabids</taxon>
        <taxon>Fabales</taxon>
        <taxon>Fabaceae</taxon>
        <taxon>Papilionoideae</taxon>
        <taxon>50 kb inversion clade</taxon>
        <taxon>genistoids sensu lato</taxon>
        <taxon>core genistoids</taxon>
        <taxon>Genisteae</taxon>
        <taxon>Lupinus</taxon>
    </lineage>
</organism>
<sequence>MRRGTFKNYVPKHCKQKQHHKYLKEMKSRGKLKVFGDLLNFKIPTRKRSRMVLKNMTPMEMFQKQLLLLSKCDMEQNESYEEEVLLSNNGNNFIPNNEIGLGAILLKPNDAST</sequence>
<dbReference type="EMBL" id="CM007372">
    <property type="protein sequence ID" value="OIW00570.1"/>
    <property type="molecule type" value="Genomic_DNA"/>
</dbReference>
<accession>A0A1J7H233</accession>
<dbReference type="InterPro" id="IPR044589">
    <property type="entry name" value="GATA26/27"/>
</dbReference>
<proteinExistence type="predicted"/>
<keyword evidence="2" id="KW-1185">Reference proteome</keyword>
<protein>
    <submittedName>
        <fullName evidence="1">Uncharacterized protein</fullName>
    </submittedName>
</protein>
<dbReference type="PANTHER" id="PTHR46855:SF21">
    <property type="entry name" value="GATA ZINC FINGER PROTEIN"/>
    <property type="match status" value="1"/>
</dbReference>
<dbReference type="Gramene" id="OIW00570">
    <property type="protein sequence ID" value="OIW00570"/>
    <property type="gene ID" value="TanjilG_24300"/>
</dbReference>
<evidence type="ECO:0000313" key="1">
    <source>
        <dbReference type="EMBL" id="OIW00570.1"/>
    </source>
</evidence>
<gene>
    <name evidence="1" type="ORF">TanjilG_24300</name>
</gene>
<dbReference type="PANTHER" id="PTHR46855">
    <property type="entry name" value="OSJNBB0038F03.10 PROTEIN"/>
    <property type="match status" value="1"/>
</dbReference>
<name>A0A1J7H233_LUPAN</name>
<reference evidence="1 2" key="1">
    <citation type="journal article" date="2017" name="Plant Biotechnol. J.">
        <title>A comprehensive draft genome sequence for lupin (Lupinus angustifolius), an emerging health food: insights into plant-microbe interactions and legume evolution.</title>
        <authorList>
            <person name="Hane J.K."/>
            <person name="Ming Y."/>
            <person name="Kamphuis L.G."/>
            <person name="Nelson M.N."/>
            <person name="Garg G."/>
            <person name="Atkins C.A."/>
            <person name="Bayer P.E."/>
            <person name="Bravo A."/>
            <person name="Bringans S."/>
            <person name="Cannon S."/>
            <person name="Edwards D."/>
            <person name="Foley R."/>
            <person name="Gao L.L."/>
            <person name="Harrison M.J."/>
            <person name="Huang W."/>
            <person name="Hurgobin B."/>
            <person name="Li S."/>
            <person name="Liu C.W."/>
            <person name="McGrath A."/>
            <person name="Morahan G."/>
            <person name="Murray J."/>
            <person name="Weller J."/>
            <person name="Jian J."/>
            <person name="Singh K.B."/>
        </authorList>
    </citation>
    <scope>NUCLEOTIDE SEQUENCE [LARGE SCALE GENOMIC DNA]</scope>
    <source>
        <strain evidence="2">cv. Tanjil</strain>
        <tissue evidence="1">Whole plant</tissue>
    </source>
</reference>
<dbReference type="AlphaFoldDB" id="A0A1J7H233"/>
<dbReference type="Proteomes" id="UP000188354">
    <property type="component" value="Chromosome LG12"/>
</dbReference>
<evidence type="ECO:0000313" key="2">
    <source>
        <dbReference type="Proteomes" id="UP000188354"/>
    </source>
</evidence>
<dbReference type="OMA" id="NANNFIP"/>